<protein>
    <recommendedName>
        <fullName evidence="6 7">Elongation factor G</fullName>
        <shortName evidence="6">EF-G</shortName>
    </recommendedName>
</protein>
<dbReference type="InterPro" id="IPR005517">
    <property type="entry name" value="Transl_elong_EFG/EF2_IV"/>
</dbReference>
<dbReference type="HAMAP" id="MF_00054_B">
    <property type="entry name" value="EF_G_EF_2_B"/>
    <property type="match status" value="1"/>
</dbReference>
<dbReference type="CDD" id="cd16262">
    <property type="entry name" value="EFG_III"/>
    <property type="match status" value="1"/>
</dbReference>
<evidence type="ECO:0000256" key="1">
    <source>
        <dbReference type="ARBA" id="ARBA00005870"/>
    </source>
</evidence>
<feature type="binding site" evidence="6">
    <location>
        <begin position="91"/>
        <end position="95"/>
    </location>
    <ligand>
        <name>GTP</name>
        <dbReference type="ChEBI" id="CHEBI:37565"/>
    </ligand>
</feature>
<dbReference type="SUPFAM" id="SSF50447">
    <property type="entry name" value="Translation proteins"/>
    <property type="match status" value="1"/>
</dbReference>
<dbReference type="Gene3D" id="2.40.30.10">
    <property type="entry name" value="Translation factors"/>
    <property type="match status" value="1"/>
</dbReference>
<evidence type="ECO:0000313" key="9">
    <source>
        <dbReference type="EMBL" id="OGE76408.1"/>
    </source>
</evidence>
<dbReference type="GO" id="GO:0003746">
    <property type="term" value="F:translation elongation factor activity"/>
    <property type="evidence" value="ECO:0007669"/>
    <property type="project" value="UniProtKB-UniRule"/>
</dbReference>
<dbReference type="PROSITE" id="PS00301">
    <property type="entry name" value="G_TR_1"/>
    <property type="match status" value="1"/>
</dbReference>
<comment type="similarity">
    <text evidence="1 6">Belongs to the TRAFAC class translation factor GTPase superfamily. Classic translation factor GTPase family. EF-G/EF-2 subfamily.</text>
</comment>
<dbReference type="SUPFAM" id="SSF52540">
    <property type="entry name" value="P-loop containing nucleoside triphosphate hydrolases"/>
    <property type="match status" value="1"/>
</dbReference>
<dbReference type="GO" id="GO:0032790">
    <property type="term" value="P:ribosome disassembly"/>
    <property type="evidence" value="ECO:0007669"/>
    <property type="project" value="TreeGrafter"/>
</dbReference>
<dbReference type="PROSITE" id="PS51722">
    <property type="entry name" value="G_TR_2"/>
    <property type="match status" value="1"/>
</dbReference>
<dbReference type="Pfam" id="PF00679">
    <property type="entry name" value="EFG_C"/>
    <property type="match status" value="1"/>
</dbReference>
<dbReference type="CDD" id="cd03713">
    <property type="entry name" value="EFG_mtEFG_C"/>
    <property type="match status" value="1"/>
</dbReference>
<gene>
    <name evidence="6" type="primary">fusA</name>
    <name evidence="9" type="ORF">A3K06_02765</name>
</gene>
<dbReference type="EMBL" id="MFEG01000008">
    <property type="protein sequence ID" value="OGE76408.1"/>
    <property type="molecule type" value="Genomic_DNA"/>
</dbReference>
<evidence type="ECO:0000313" key="10">
    <source>
        <dbReference type="Proteomes" id="UP000176547"/>
    </source>
</evidence>
<dbReference type="FunFam" id="2.40.30.10:FF:000006">
    <property type="entry name" value="Elongation factor G"/>
    <property type="match status" value="1"/>
</dbReference>
<comment type="subcellular location">
    <subcellularLocation>
        <location evidence="6">Cytoplasm</location>
    </subcellularLocation>
</comment>
<dbReference type="PANTHER" id="PTHR43261">
    <property type="entry name" value="TRANSLATION ELONGATION FACTOR G-RELATED"/>
    <property type="match status" value="1"/>
</dbReference>
<keyword evidence="6" id="KW-0963">Cytoplasm</keyword>
<dbReference type="InterPro" id="IPR000640">
    <property type="entry name" value="EFG_V-like"/>
</dbReference>
<dbReference type="InterPro" id="IPR027417">
    <property type="entry name" value="P-loop_NTPase"/>
</dbReference>
<dbReference type="Gene3D" id="3.30.230.10">
    <property type="match status" value="1"/>
</dbReference>
<dbReference type="PANTHER" id="PTHR43261:SF1">
    <property type="entry name" value="RIBOSOME-RELEASING FACTOR 2, MITOCHONDRIAL"/>
    <property type="match status" value="1"/>
</dbReference>
<dbReference type="GO" id="GO:0005737">
    <property type="term" value="C:cytoplasm"/>
    <property type="evidence" value="ECO:0007669"/>
    <property type="project" value="UniProtKB-SubCell"/>
</dbReference>
<dbReference type="FunFam" id="3.30.70.870:FF:000001">
    <property type="entry name" value="Elongation factor G"/>
    <property type="match status" value="1"/>
</dbReference>
<dbReference type="Proteomes" id="UP000176547">
    <property type="component" value="Unassembled WGS sequence"/>
</dbReference>
<keyword evidence="5 6" id="KW-0342">GTP-binding</keyword>
<dbReference type="GO" id="GO:0003924">
    <property type="term" value="F:GTPase activity"/>
    <property type="evidence" value="ECO:0007669"/>
    <property type="project" value="InterPro"/>
</dbReference>
<dbReference type="Pfam" id="PF03764">
    <property type="entry name" value="EFG_IV"/>
    <property type="match status" value="1"/>
</dbReference>
<keyword evidence="4 6" id="KW-0648">Protein biosynthesis</keyword>
<dbReference type="FunFam" id="3.30.230.10:FF:000003">
    <property type="entry name" value="Elongation factor G"/>
    <property type="match status" value="1"/>
</dbReference>
<dbReference type="NCBIfam" id="NF009381">
    <property type="entry name" value="PRK12740.1-5"/>
    <property type="match status" value="1"/>
</dbReference>
<dbReference type="SMART" id="SM00889">
    <property type="entry name" value="EFG_IV"/>
    <property type="match status" value="1"/>
</dbReference>
<name>A0A1F5NFQ4_9BACT</name>
<dbReference type="CDD" id="cd01886">
    <property type="entry name" value="EF-G"/>
    <property type="match status" value="1"/>
</dbReference>
<dbReference type="NCBIfam" id="TIGR00231">
    <property type="entry name" value="small_GTP"/>
    <property type="match status" value="1"/>
</dbReference>
<dbReference type="InterPro" id="IPR053905">
    <property type="entry name" value="EF-G-like_DII"/>
</dbReference>
<dbReference type="Pfam" id="PF00009">
    <property type="entry name" value="GTP_EFTU"/>
    <property type="match status" value="1"/>
</dbReference>
<sequence>MPRELPIEQTRNIGIIAHIDAGKTTVTESILYNTGLIHKIGTVHEGETVTDWMEQERERGITITAAAVTSFWTPKLSAVDSGKKYKINIIDTPGHVDFTVEVERSLRVLDGAVVVFDGKMGVEPQSETVWRQADKYEVPRMCFINKINQTGGDFFKSLDSIHKRLSPDAYPIQLPIGFEKDVRGFVDLVQMKAFTYQDYTDKDLAVEEIPADLRPKAEEYRRRLLEKVVESDDALLEKYLAGQEITQSEFLGAVRKAVQTGKFYPVLGGDGRGVIVQTILDAVCNFLPSPTDKGEVRGHDPKTDAEITRQRQDSEPFAALAFKIATDPFVGKLAFFRVYSGTLATGSYVLNARSRNKERVGRIVRMHANERQEVKEVYAGDIAALVGPKDTFTGDTLCSEDQPIILESIVFPEPVISQAIEPKTKADQEKMGIALQKLGEEDPTFHIKGDEETGQTIISGMGELHLEIIVDRMKREFKVEANVGAPQVAYKEAFKKTVEVEGKYIRQTGGRGQYGHVWLRLEPQERGKGREFLDEVVGGIIPREYIPAVGKGIMEAADNGVIAGFPVVDFKAALYDGSFHEVDSSEIAFKIAASKAFQEGVRRGDPVLLEPVMKVEVITPEEYMGDVMGDVSSKRGQIKQMSDRARNKVIDAEVPLGEMFGYATALRSMSQGQASYTMEFSHYAEVPKHIAEKIIGDGAKIRVGQTR</sequence>
<dbReference type="InterPro" id="IPR047872">
    <property type="entry name" value="EFG_IV"/>
</dbReference>
<dbReference type="InterPro" id="IPR009000">
    <property type="entry name" value="Transl_B-barrel_sf"/>
</dbReference>
<dbReference type="Pfam" id="PF14492">
    <property type="entry name" value="EFG_III"/>
    <property type="match status" value="1"/>
</dbReference>
<evidence type="ECO:0000256" key="3">
    <source>
        <dbReference type="ARBA" id="ARBA00022768"/>
    </source>
</evidence>
<dbReference type="NCBIfam" id="TIGR00484">
    <property type="entry name" value="EF-G"/>
    <property type="match status" value="1"/>
</dbReference>
<proteinExistence type="inferred from homology"/>
<evidence type="ECO:0000256" key="5">
    <source>
        <dbReference type="ARBA" id="ARBA00023134"/>
    </source>
</evidence>
<comment type="caution">
    <text evidence="6">Lacks conserved residue(s) required for the propagation of feature annotation.</text>
</comment>
<feature type="binding site" evidence="6">
    <location>
        <begin position="17"/>
        <end position="24"/>
    </location>
    <ligand>
        <name>GTP</name>
        <dbReference type="ChEBI" id="CHEBI:37565"/>
    </ligand>
</feature>
<dbReference type="AlphaFoldDB" id="A0A1F5NFQ4"/>
<dbReference type="SMART" id="SM00838">
    <property type="entry name" value="EFG_C"/>
    <property type="match status" value="1"/>
</dbReference>
<keyword evidence="2 6" id="KW-0547">Nucleotide-binding</keyword>
<dbReference type="InterPro" id="IPR035649">
    <property type="entry name" value="EFG_V"/>
</dbReference>
<dbReference type="Gene3D" id="3.40.50.300">
    <property type="entry name" value="P-loop containing nucleotide triphosphate hydrolases"/>
    <property type="match status" value="1"/>
</dbReference>
<dbReference type="GO" id="GO:0005525">
    <property type="term" value="F:GTP binding"/>
    <property type="evidence" value="ECO:0007669"/>
    <property type="project" value="UniProtKB-UniRule"/>
</dbReference>
<dbReference type="CDD" id="cd04088">
    <property type="entry name" value="EFG_mtEFG_II"/>
    <property type="match status" value="1"/>
</dbReference>
<dbReference type="SUPFAM" id="SSF54980">
    <property type="entry name" value="EF-G C-terminal domain-like"/>
    <property type="match status" value="2"/>
</dbReference>
<accession>A0A1F5NFQ4</accession>
<dbReference type="FunFam" id="3.30.70.240:FF:000001">
    <property type="entry name" value="Elongation factor G"/>
    <property type="match status" value="1"/>
</dbReference>
<feature type="domain" description="Tr-type G" evidence="8">
    <location>
        <begin position="8"/>
        <end position="291"/>
    </location>
</feature>
<evidence type="ECO:0000259" key="8">
    <source>
        <dbReference type="PROSITE" id="PS51722"/>
    </source>
</evidence>
<dbReference type="InterPro" id="IPR020568">
    <property type="entry name" value="Ribosomal_Su5_D2-typ_SF"/>
</dbReference>
<dbReference type="InterPro" id="IPR004540">
    <property type="entry name" value="Transl_elong_EFG/EF2"/>
</dbReference>
<dbReference type="InterPro" id="IPR009022">
    <property type="entry name" value="EFG_III"/>
</dbReference>
<dbReference type="Pfam" id="PF22042">
    <property type="entry name" value="EF-G_D2"/>
    <property type="match status" value="1"/>
</dbReference>
<evidence type="ECO:0000256" key="7">
    <source>
        <dbReference type="NCBIfam" id="TIGR00484"/>
    </source>
</evidence>
<dbReference type="InterPro" id="IPR014721">
    <property type="entry name" value="Ribsml_uS5_D2-typ_fold_subgr"/>
</dbReference>
<keyword evidence="3 6" id="KW-0251">Elongation factor</keyword>
<organism evidence="9 10">
    <name type="scientific">Candidatus Doudnabacteria bacterium RIFCSPHIGHO2_01_52_17</name>
    <dbReference type="NCBI Taxonomy" id="1817820"/>
    <lineage>
        <taxon>Bacteria</taxon>
        <taxon>Candidatus Doudnaibacteriota</taxon>
    </lineage>
</organism>
<dbReference type="InterPro" id="IPR000795">
    <property type="entry name" value="T_Tr_GTP-bd_dom"/>
</dbReference>
<dbReference type="SUPFAM" id="SSF54211">
    <property type="entry name" value="Ribosomal protein S5 domain 2-like"/>
    <property type="match status" value="1"/>
</dbReference>
<dbReference type="CDD" id="cd01434">
    <property type="entry name" value="EFG_mtEFG1_IV"/>
    <property type="match status" value="1"/>
</dbReference>
<comment type="caution">
    <text evidence="9">The sequence shown here is derived from an EMBL/GenBank/DDBJ whole genome shotgun (WGS) entry which is preliminary data.</text>
</comment>
<dbReference type="FunFam" id="3.40.50.300:FF:000029">
    <property type="entry name" value="Elongation factor G"/>
    <property type="match status" value="1"/>
</dbReference>
<reference evidence="9 10" key="1">
    <citation type="journal article" date="2016" name="Nat. Commun.">
        <title>Thousands of microbial genomes shed light on interconnected biogeochemical processes in an aquifer system.</title>
        <authorList>
            <person name="Anantharaman K."/>
            <person name="Brown C.T."/>
            <person name="Hug L.A."/>
            <person name="Sharon I."/>
            <person name="Castelle C.J."/>
            <person name="Probst A.J."/>
            <person name="Thomas B.C."/>
            <person name="Singh A."/>
            <person name="Wilkins M.J."/>
            <person name="Karaoz U."/>
            <person name="Brodie E.L."/>
            <person name="Williams K.H."/>
            <person name="Hubbard S.S."/>
            <person name="Banfield J.F."/>
        </authorList>
    </citation>
    <scope>NUCLEOTIDE SEQUENCE [LARGE SCALE GENOMIC DNA]</scope>
</reference>
<evidence type="ECO:0000256" key="2">
    <source>
        <dbReference type="ARBA" id="ARBA00022741"/>
    </source>
</evidence>
<comment type="function">
    <text evidence="6">Catalyzes the GTP-dependent ribosomal translocation step during translation elongation. During this step, the ribosome changes from the pre-translocational (PRE) to the post-translocational (POST) state as the newly formed A-site-bound peptidyl-tRNA and P-site-bound deacylated tRNA move to the P and E sites, respectively. Catalyzes the coordinated movement of the two tRNA molecules, the mRNA and conformational changes in the ribosome.</text>
</comment>
<dbReference type="InterPro" id="IPR035647">
    <property type="entry name" value="EFG_III/V"/>
</dbReference>
<dbReference type="InterPro" id="IPR005225">
    <property type="entry name" value="Small_GTP-bd"/>
</dbReference>
<dbReference type="Gene3D" id="3.30.70.870">
    <property type="entry name" value="Elongation Factor G (Translational Gtpase), domain 3"/>
    <property type="match status" value="1"/>
</dbReference>
<dbReference type="InterPro" id="IPR031157">
    <property type="entry name" value="G_TR_CS"/>
</dbReference>
<evidence type="ECO:0000256" key="4">
    <source>
        <dbReference type="ARBA" id="ARBA00022917"/>
    </source>
</evidence>
<dbReference type="Gene3D" id="3.30.70.240">
    <property type="match status" value="1"/>
</dbReference>
<evidence type="ECO:0000256" key="6">
    <source>
        <dbReference type="HAMAP-Rule" id="MF_00054"/>
    </source>
</evidence>
<dbReference type="InterPro" id="IPR041095">
    <property type="entry name" value="EFG_II"/>
</dbReference>
<dbReference type="PRINTS" id="PR00315">
    <property type="entry name" value="ELONGATNFCT"/>
</dbReference>